<keyword evidence="4 14" id="KW-0645">Protease</keyword>
<feature type="transmembrane region" description="Helical" evidence="11">
    <location>
        <begin position="91"/>
        <end position="110"/>
    </location>
</feature>
<evidence type="ECO:0000256" key="7">
    <source>
        <dbReference type="ARBA" id="ARBA00022833"/>
    </source>
</evidence>
<dbReference type="EMBL" id="MFFB01000018">
    <property type="protein sequence ID" value="OGE94447.1"/>
    <property type="molecule type" value="Genomic_DNA"/>
</dbReference>
<evidence type="ECO:0000256" key="8">
    <source>
        <dbReference type="ARBA" id="ARBA00022989"/>
    </source>
</evidence>
<comment type="similarity">
    <text evidence="3 11">Belongs to the peptidase M50B family.</text>
</comment>
<keyword evidence="7 11" id="KW-0862">Zinc</keyword>
<dbReference type="STRING" id="1817841.A3B10_01450"/>
<keyword evidence="5 11" id="KW-0812">Transmembrane</keyword>
<dbReference type="Proteomes" id="UP000177281">
    <property type="component" value="Unassembled WGS sequence"/>
</dbReference>
<dbReference type="GO" id="GO:0046872">
    <property type="term" value="F:metal ion binding"/>
    <property type="evidence" value="ECO:0007669"/>
    <property type="project" value="UniProtKB-KW"/>
</dbReference>
<name>A0A1F5PX62_9BACT</name>
<dbReference type="CDD" id="cd06163">
    <property type="entry name" value="S2P-M50_PDZ_RseP-like"/>
    <property type="match status" value="1"/>
</dbReference>
<dbReference type="EC" id="3.4.24.-" evidence="11"/>
<feature type="transmembrane region" description="Helical" evidence="11">
    <location>
        <begin position="6"/>
        <end position="27"/>
    </location>
</feature>
<evidence type="ECO:0000256" key="1">
    <source>
        <dbReference type="ARBA" id="ARBA00001947"/>
    </source>
</evidence>
<dbReference type="AlphaFoldDB" id="A0A1F5PX62"/>
<evidence type="ECO:0000259" key="12">
    <source>
        <dbReference type="Pfam" id="PF02163"/>
    </source>
</evidence>
<dbReference type="Gene3D" id="2.30.42.10">
    <property type="match status" value="1"/>
</dbReference>
<protein>
    <recommendedName>
        <fullName evidence="11">Zinc metalloprotease</fullName>
        <ecNumber evidence="11">3.4.24.-</ecNumber>
    </recommendedName>
</protein>
<evidence type="ECO:0000256" key="4">
    <source>
        <dbReference type="ARBA" id="ARBA00022670"/>
    </source>
</evidence>
<evidence type="ECO:0000313" key="15">
    <source>
        <dbReference type="Proteomes" id="UP000177281"/>
    </source>
</evidence>
<dbReference type="Pfam" id="PF02163">
    <property type="entry name" value="Peptidase_M50"/>
    <property type="match status" value="1"/>
</dbReference>
<accession>A0A1F5PX62</accession>
<comment type="cofactor">
    <cofactor evidence="1 11">
        <name>Zn(2+)</name>
        <dbReference type="ChEBI" id="CHEBI:29105"/>
    </cofactor>
</comment>
<evidence type="ECO:0000256" key="2">
    <source>
        <dbReference type="ARBA" id="ARBA00004141"/>
    </source>
</evidence>
<reference evidence="14 15" key="1">
    <citation type="journal article" date="2016" name="Nat. Commun.">
        <title>Thousands of microbial genomes shed light on interconnected biogeochemical processes in an aquifer system.</title>
        <authorList>
            <person name="Anantharaman K."/>
            <person name="Brown C.T."/>
            <person name="Hug L.A."/>
            <person name="Sharon I."/>
            <person name="Castelle C.J."/>
            <person name="Probst A.J."/>
            <person name="Thomas B.C."/>
            <person name="Singh A."/>
            <person name="Wilkins M.J."/>
            <person name="Karaoz U."/>
            <person name="Brodie E.L."/>
            <person name="Williams K.H."/>
            <person name="Hubbard S.S."/>
            <person name="Banfield J.F."/>
        </authorList>
    </citation>
    <scope>NUCLEOTIDE SEQUENCE [LARGE SCALE GENOMIC DNA]</scope>
</reference>
<sequence>MILLTILVFIIILGLLVFVHELGHFIMAKRAGMRVDEFGFGFPPRLFGIRRGETLYSINLIPLGGFVKILGEDGSQTVDPKSFSNKSFWRRFSVLIAGVTMNVILAWVLLSIGTTMGLPTLISENEQLPKSAKVSVTSVGIIEVASDTPAATIGLKIGDRIVKIAGEPIDSIEEAQLLTQSHAGQETAYEIRRGSEVFQKAITPRVNPPEGQGPLGIALGSIAYVAYPWYESIWRGLFTTVNLTWLTLSAFGDIITQAFRGENIGAVLSGPVGIAVLTRDVTRLGLIYLIQFTALLSVNLAILNAVPFPALDGGRVLFLIIEKIRRKKLPIKAEQLANAIGFMLLITLMIFVTVKDFGRFEIIDKVKNLF</sequence>
<comment type="caution">
    <text evidence="14">The sequence shown here is derived from an EMBL/GenBank/DDBJ whole genome shotgun (WGS) entry which is preliminary data.</text>
</comment>
<keyword evidence="8 11" id="KW-1133">Transmembrane helix</keyword>
<dbReference type="InterPro" id="IPR004387">
    <property type="entry name" value="Pept_M50_Zn"/>
</dbReference>
<keyword evidence="6 11" id="KW-0378">Hydrolase</keyword>
<keyword evidence="10 11" id="KW-0472">Membrane</keyword>
<keyword evidence="9 11" id="KW-0482">Metalloprotease</keyword>
<dbReference type="NCBIfam" id="TIGR00054">
    <property type="entry name" value="RIP metalloprotease RseP"/>
    <property type="match status" value="1"/>
</dbReference>
<evidence type="ECO:0000256" key="11">
    <source>
        <dbReference type="RuleBase" id="RU362031"/>
    </source>
</evidence>
<feature type="transmembrane region" description="Helical" evidence="11">
    <location>
        <begin position="286"/>
        <end position="306"/>
    </location>
</feature>
<evidence type="ECO:0000313" key="14">
    <source>
        <dbReference type="EMBL" id="OGE94447.1"/>
    </source>
</evidence>
<evidence type="ECO:0000256" key="3">
    <source>
        <dbReference type="ARBA" id="ARBA00007931"/>
    </source>
</evidence>
<evidence type="ECO:0000256" key="10">
    <source>
        <dbReference type="ARBA" id="ARBA00023136"/>
    </source>
</evidence>
<evidence type="ECO:0000256" key="6">
    <source>
        <dbReference type="ARBA" id="ARBA00022801"/>
    </source>
</evidence>
<dbReference type="PANTHER" id="PTHR42837">
    <property type="entry name" value="REGULATOR OF SIGMA-E PROTEASE RSEP"/>
    <property type="match status" value="1"/>
</dbReference>
<comment type="subcellular location">
    <subcellularLocation>
        <location evidence="2">Membrane</location>
        <topology evidence="2">Multi-pass membrane protein</topology>
    </subcellularLocation>
</comment>
<feature type="domain" description="PDZ" evidence="13">
    <location>
        <begin position="142"/>
        <end position="193"/>
    </location>
</feature>
<dbReference type="InterPro" id="IPR041489">
    <property type="entry name" value="PDZ_6"/>
</dbReference>
<dbReference type="GO" id="GO:0006508">
    <property type="term" value="P:proteolysis"/>
    <property type="evidence" value="ECO:0007669"/>
    <property type="project" value="UniProtKB-KW"/>
</dbReference>
<organism evidence="14 15">
    <name type="scientific">Candidatus Doudnabacteria bacterium RIFCSPLOWO2_01_FULL_44_21</name>
    <dbReference type="NCBI Taxonomy" id="1817841"/>
    <lineage>
        <taxon>Bacteria</taxon>
        <taxon>Candidatus Doudnaibacteriota</taxon>
    </lineage>
</organism>
<dbReference type="InterPro" id="IPR036034">
    <property type="entry name" value="PDZ_sf"/>
</dbReference>
<dbReference type="SUPFAM" id="SSF50156">
    <property type="entry name" value="PDZ domain-like"/>
    <property type="match status" value="1"/>
</dbReference>
<dbReference type="PANTHER" id="PTHR42837:SF2">
    <property type="entry name" value="MEMBRANE METALLOPROTEASE ARASP2, CHLOROPLASTIC-RELATED"/>
    <property type="match status" value="1"/>
</dbReference>
<dbReference type="GO" id="GO:0016020">
    <property type="term" value="C:membrane"/>
    <property type="evidence" value="ECO:0007669"/>
    <property type="project" value="UniProtKB-SubCell"/>
</dbReference>
<evidence type="ECO:0000256" key="5">
    <source>
        <dbReference type="ARBA" id="ARBA00022692"/>
    </source>
</evidence>
<proteinExistence type="inferred from homology"/>
<dbReference type="Pfam" id="PF17820">
    <property type="entry name" value="PDZ_6"/>
    <property type="match status" value="1"/>
</dbReference>
<gene>
    <name evidence="14" type="ORF">A3B10_01450</name>
</gene>
<dbReference type="InterPro" id="IPR008915">
    <property type="entry name" value="Peptidase_M50"/>
</dbReference>
<evidence type="ECO:0000256" key="9">
    <source>
        <dbReference type="ARBA" id="ARBA00023049"/>
    </source>
</evidence>
<feature type="transmembrane region" description="Helical" evidence="11">
    <location>
        <begin position="336"/>
        <end position="354"/>
    </location>
</feature>
<feature type="domain" description="Peptidase M50" evidence="12">
    <location>
        <begin position="9"/>
        <end position="348"/>
    </location>
</feature>
<keyword evidence="11" id="KW-0479">Metal-binding</keyword>
<dbReference type="GO" id="GO:0004222">
    <property type="term" value="F:metalloendopeptidase activity"/>
    <property type="evidence" value="ECO:0007669"/>
    <property type="project" value="InterPro"/>
</dbReference>
<evidence type="ECO:0000259" key="13">
    <source>
        <dbReference type="Pfam" id="PF17820"/>
    </source>
</evidence>